<name>A0AAV5W050_9BILA</name>
<dbReference type="InterPro" id="IPR050352">
    <property type="entry name" value="ABCG_transporters"/>
</dbReference>
<comment type="subcellular location">
    <subcellularLocation>
        <location evidence="1">Membrane</location>
        <topology evidence="1">Multi-pass membrane protein</topology>
    </subcellularLocation>
</comment>
<organism evidence="8 9">
    <name type="scientific">Pristionchus fissidentatus</name>
    <dbReference type="NCBI Taxonomy" id="1538716"/>
    <lineage>
        <taxon>Eukaryota</taxon>
        <taxon>Metazoa</taxon>
        <taxon>Ecdysozoa</taxon>
        <taxon>Nematoda</taxon>
        <taxon>Chromadorea</taxon>
        <taxon>Rhabditida</taxon>
        <taxon>Rhabditina</taxon>
        <taxon>Diplogasteromorpha</taxon>
        <taxon>Diplogasteroidea</taxon>
        <taxon>Neodiplogasteridae</taxon>
        <taxon>Pristionchus</taxon>
    </lineage>
</organism>
<dbReference type="PANTHER" id="PTHR48041">
    <property type="entry name" value="ABC TRANSPORTER G FAMILY MEMBER 28"/>
    <property type="match status" value="1"/>
</dbReference>
<comment type="caution">
    <text evidence="8">The sequence shown here is derived from an EMBL/GenBank/DDBJ whole genome shotgun (WGS) entry which is preliminary data.</text>
</comment>
<dbReference type="PANTHER" id="PTHR48041:SF104">
    <property type="entry name" value="ABC TRANSPORTER DOMAIN-CONTAINING PROTEIN"/>
    <property type="match status" value="1"/>
</dbReference>
<feature type="transmembrane region" description="Helical" evidence="6">
    <location>
        <begin position="115"/>
        <end position="136"/>
    </location>
</feature>
<dbReference type="Proteomes" id="UP001432322">
    <property type="component" value="Unassembled WGS sequence"/>
</dbReference>
<proteinExistence type="predicted"/>
<dbReference type="AlphaFoldDB" id="A0AAV5W050"/>
<feature type="transmembrane region" description="Helical" evidence="6">
    <location>
        <begin position="75"/>
        <end position="94"/>
    </location>
</feature>
<sequence length="293" mass="33413">NRVRYATGFIRQLLVLCQRSFLTTLRDPVLLRVRFVQIVLTAIIIAIVSFDTAITGPTVMNLEGVLYNVARDMNFLFLFPSVNFITAELPLFFREHKARIYSVESYYMAKSLAELPQNTILPLLYSIIVYFATGLVRTFSKFIIFSVISILQVWVATSIAYAGACIFGEEGLAVTYIPLYILPMLIFGGFYINYESIPKYLQWVSYLSWFRYGFESLQINQWTAIDSIEGCPKNGTLPLDCTASDGLGLLARRGMHTDRFIPDVMILVAFFFIYRAIGFVALYLRAKFQKSNS</sequence>
<evidence type="ECO:0000256" key="3">
    <source>
        <dbReference type="ARBA" id="ARBA00022692"/>
    </source>
</evidence>
<evidence type="ECO:0000256" key="5">
    <source>
        <dbReference type="ARBA" id="ARBA00023136"/>
    </source>
</evidence>
<dbReference type="GO" id="GO:0140359">
    <property type="term" value="F:ABC-type transporter activity"/>
    <property type="evidence" value="ECO:0007669"/>
    <property type="project" value="InterPro"/>
</dbReference>
<feature type="transmembrane region" description="Helical" evidence="6">
    <location>
        <begin position="142"/>
        <end position="167"/>
    </location>
</feature>
<evidence type="ECO:0000259" key="7">
    <source>
        <dbReference type="Pfam" id="PF01061"/>
    </source>
</evidence>
<dbReference type="InterPro" id="IPR013525">
    <property type="entry name" value="ABC2_TM"/>
</dbReference>
<keyword evidence="4 6" id="KW-1133">Transmembrane helix</keyword>
<keyword evidence="9" id="KW-1185">Reference proteome</keyword>
<dbReference type="GO" id="GO:0005886">
    <property type="term" value="C:plasma membrane"/>
    <property type="evidence" value="ECO:0007669"/>
    <property type="project" value="TreeGrafter"/>
</dbReference>
<keyword evidence="5 6" id="KW-0472">Membrane</keyword>
<feature type="transmembrane region" description="Helical" evidence="6">
    <location>
        <begin position="174"/>
        <end position="194"/>
    </location>
</feature>
<gene>
    <name evidence="8" type="ORF">PFISCL1PPCAC_15350</name>
</gene>
<dbReference type="EMBL" id="BTSY01000004">
    <property type="protein sequence ID" value="GMT24053.1"/>
    <property type="molecule type" value="Genomic_DNA"/>
</dbReference>
<reference evidence="8" key="1">
    <citation type="submission" date="2023-10" db="EMBL/GenBank/DDBJ databases">
        <title>Genome assembly of Pristionchus species.</title>
        <authorList>
            <person name="Yoshida K."/>
            <person name="Sommer R.J."/>
        </authorList>
    </citation>
    <scope>NUCLEOTIDE SEQUENCE</scope>
    <source>
        <strain evidence="8">RS5133</strain>
    </source>
</reference>
<keyword evidence="2" id="KW-0813">Transport</keyword>
<evidence type="ECO:0000256" key="1">
    <source>
        <dbReference type="ARBA" id="ARBA00004141"/>
    </source>
</evidence>
<evidence type="ECO:0000256" key="2">
    <source>
        <dbReference type="ARBA" id="ARBA00022448"/>
    </source>
</evidence>
<feature type="domain" description="ABC-2 type transporter transmembrane" evidence="7">
    <location>
        <begin position="11"/>
        <end position="222"/>
    </location>
</feature>
<evidence type="ECO:0000313" key="8">
    <source>
        <dbReference type="EMBL" id="GMT24053.1"/>
    </source>
</evidence>
<feature type="transmembrane region" description="Helical" evidence="6">
    <location>
        <begin position="264"/>
        <end position="284"/>
    </location>
</feature>
<evidence type="ECO:0000256" key="6">
    <source>
        <dbReference type="SAM" id="Phobius"/>
    </source>
</evidence>
<keyword evidence="3 6" id="KW-0812">Transmembrane</keyword>
<accession>A0AAV5W050</accession>
<protein>
    <recommendedName>
        <fullName evidence="7">ABC-2 type transporter transmembrane domain-containing protein</fullName>
    </recommendedName>
</protein>
<evidence type="ECO:0000256" key="4">
    <source>
        <dbReference type="ARBA" id="ARBA00022989"/>
    </source>
</evidence>
<evidence type="ECO:0000313" key="9">
    <source>
        <dbReference type="Proteomes" id="UP001432322"/>
    </source>
</evidence>
<dbReference type="Pfam" id="PF01061">
    <property type="entry name" value="ABC2_membrane"/>
    <property type="match status" value="1"/>
</dbReference>
<feature type="non-terminal residue" evidence="8">
    <location>
        <position position="1"/>
    </location>
</feature>
<feature type="transmembrane region" description="Helical" evidence="6">
    <location>
        <begin position="35"/>
        <end position="55"/>
    </location>
</feature>